<dbReference type="GO" id="GO:0003677">
    <property type="term" value="F:DNA binding"/>
    <property type="evidence" value="ECO:0007669"/>
    <property type="project" value="InterPro"/>
</dbReference>
<reference evidence="3" key="1">
    <citation type="submission" date="2019-02" db="EMBL/GenBank/DDBJ databases">
        <title>Isolation and identification of novel species under the genus Muribaculum.</title>
        <authorList>
            <person name="Miyake S."/>
            <person name="Ding Y."/>
            <person name="Low A."/>
            <person name="Soh M."/>
            <person name="Seedorf H."/>
        </authorList>
    </citation>
    <scope>NUCLEOTIDE SEQUENCE [LARGE SCALE GENOMIC DNA]</scope>
    <source>
        <strain evidence="3">H5</strain>
    </source>
</reference>
<evidence type="ECO:0000313" key="3">
    <source>
        <dbReference type="Proteomes" id="UP000297149"/>
    </source>
</evidence>
<evidence type="ECO:0000259" key="1">
    <source>
        <dbReference type="PROSITE" id="PS50943"/>
    </source>
</evidence>
<sequence>MYFAQKLKSLREENHYLQRQIAALLDIDTPMYSRIERGERFAKEEHIPILAKYYDIDENELRQLWLADKVYDVIAGESSANDVLSIVSESIAEYGKENKSC</sequence>
<dbReference type="InterPro" id="IPR010982">
    <property type="entry name" value="Lambda_DNA-bd_dom_sf"/>
</dbReference>
<evidence type="ECO:0000313" key="2">
    <source>
        <dbReference type="EMBL" id="QCD42393.1"/>
    </source>
</evidence>
<organism evidence="2 3">
    <name type="scientific">Duncaniella dubosii</name>
    <dbReference type="NCBI Taxonomy" id="2518971"/>
    <lineage>
        <taxon>Bacteria</taxon>
        <taxon>Pseudomonadati</taxon>
        <taxon>Bacteroidota</taxon>
        <taxon>Bacteroidia</taxon>
        <taxon>Bacteroidales</taxon>
        <taxon>Muribaculaceae</taxon>
        <taxon>Duncaniella</taxon>
    </lineage>
</organism>
<dbReference type="RefSeq" id="WP_136415524.1">
    <property type="nucleotide sequence ID" value="NZ_CP039396.1"/>
</dbReference>
<dbReference type="KEGG" id="ddb:E7747_08920"/>
<dbReference type="Gene3D" id="1.10.260.40">
    <property type="entry name" value="lambda repressor-like DNA-binding domains"/>
    <property type="match status" value="1"/>
</dbReference>
<dbReference type="SMART" id="SM00530">
    <property type="entry name" value="HTH_XRE"/>
    <property type="match status" value="1"/>
</dbReference>
<proteinExistence type="predicted"/>
<protein>
    <submittedName>
        <fullName evidence="2">XRE family transcriptional regulator</fullName>
    </submittedName>
</protein>
<dbReference type="PROSITE" id="PS50943">
    <property type="entry name" value="HTH_CROC1"/>
    <property type="match status" value="1"/>
</dbReference>
<keyword evidence="3" id="KW-1185">Reference proteome</keyword>
<accession>A0A4P7W343</accession>
<feature type="domain" description="HTH cro/C1-type" evidence="1">
    <location>
        <begin position="7"/>
        <end position="61"/>
    </location>
</feature>
<dbReference type="CDD" id="cd00093">
    <property type="entry name" value="HTH_XRE"/>
    <property type="match status" value="1"/>
</dbReference>
<dbReference type="AlphaFoldDB" id="A0A4P7W343"/>
<dbReference type="Proteomes" id="UP000297149">
    <property type="component" value="Chromosome"/>
</dbReference>
<dbReference type="SUPFAM" id="SSF47413">
    <property type="entry name" value="lambda repressor-like DNA-binding domains"/>
    <property type="match status" value="1"/>
</dbReference>
<name>A0A4P7W343_9BACT</name>
<dbReference type="Pfam" id="PF01381">
    <property type="entry name" value="HTH_3"/>
    <property type="match status" value="1"/>
</dbReference>
<dbReference type="InterPro" id="IPR001387">
    <property type="entry name" value="Cro/C1-type_HTH"/>
</dbReference>
<dbReference type="EMBL" id="CP039396">
    <property type="protein sequence ID" value="QCD42393.1"/>
    <property type="molecule type" value="Genomic_DNA"/>
</dbReference>
<gene>
    <name evidence="2" type="ORF">E7747_08920</name>
</gene>